<proteinExistence type="predicted"/>
<feature type="domain" description="YhfM-like" evidence="1">
    <location>
        <begin position="28"/>
        <end position="129"/>
    </location>
</feature>
<dbReference type="Proteomes" id="UP000321555">
    <property type="component" value="Chromosome"/>
</dbReference>
<sequence length="132" mass="15297">MKKSIVILLLIVVIGFIGYKMFYNGFSDIESIAIQTYDKPFKKGVITTDKDKIATITGILNRAKHESVCYELANEPSYEMEIIYKDKTNDILWIHQGFDKNKTLLYGNNCNAYFITEKRTKKMLNLLLNENN</sequence>
<organism evidence="2 3">
    <name type="scientific">Cytobacillus dafuensis</name>
    <name type="common">Bacillus dafuensis</name>
    <dbReference type="NCBI Taxonomy" id="1742359"/>
    <lineage>
        <taxon>Bacteria</taxon>
        <taxon>Bacillati</taxon>
        <taxon>Bacillota</taxon>
        <taxon>Bacilli</taxon>
        <taxon>Bacillales</taxon>
        <taxon>Bacillaceae</taxon>
        <taxon>Cytobacillus</taxon>
    </lineage>
</organism>
<dbReference type="EMBL" id="CP042593">
    <property type="protein sequence ID" value="QED48099.1"/>
    <property type="molecule type" value="Genomic_DNA"/>
</dbReference>
<dbReference type="RefSeq" id="WP_057770754.1">
    <property type="nucleotide sequence ID" value="NZ_CP042593.1"/>
</dbReference>
<evidence type="ECO:0000259" key="1">
    <source>
        <dbReference type="Pfam" id="PF26353"/>
    </source>
</evidence>
<evidence type="ECO:0000313" key="2">
    <source>
        <dbReference type="EMBL" id="QED48099.1"/>
    </source>
</evidence>
<reference evidence="3" key="1">
    <citation type="submission" date="2019-08" db="EMBL/GenBank/DDBJ databases">
        <authorList>
            <person name="Zheng X."/>
        </authorList>
    </citation>
    <scope>NUCLEOTIDE SEQUENCE [LARGE SCALE GENOMIC DNA]</scope>
    <source>
        <strain evidence="3">FJAT-25496</strain>
    </source>
</reference>
<dbReference type="InterPro" id="IPR058780">
    <property type="entry name" value="YhfM-like_dom"/>
</dbReference>
<dbReference type="OrthoDB" id="2862307at2"/>
<name>A0A5B8Z8Q2_CYTDA</name>
<protein>
    <recommendedName>
        <fullName evidence="1">YhfM-like domain-containing protein</fullName>
    </recommendedName>
</protein>
<gene>
    <name evidence="2" type="ORF">FSZ17_13095</name>
</gene>
<dbReference type="Pfam" id="PF26353">
    <property type="entry name" value="YhfM"/>
    <property type="match status" value="1"/>
</dbReference>
<dbReference type="AlphaFoldDB" id="A0A5B8Z8Q2"/>
<evidence type="ECO:0000313" key="3">
    <source>
        <dbReference type="Proteomes" id="UP000321555"/>
    </source>
</evidence>
<dbReference type="KEGG" id="bda:FSZ17_13095"/>
<accession>A0A5B8Z8Q2</accession>
<keyword evidence="3" id="KW-1185">Reference proteome</keyword>